<proteinExistence type="predicted"/>
<keyword evidence="2" id="KW-1185">Reference proteome</keyword>
<sequence>MDLAEQLINLPYHLVAVGRPNEEVPEIGFDRKKFSDDKWQDAVLRFMKESEMIIWRPDTSHGLFWELSKIFELNYRNKLVVWTEMGYENLIDVQKTRYDIFARKANQQFEEIFPPFNRYKQFIVSKEKDHWEAFMFIQHTPLFNKISGEK</sequence>
<evidence type="ECO:0000313" key="1">
    <source>
        <dbReference type="EMBL" id="MBN7800142.1"/>
    </source>
</evidence>
<dbReference type="RefSeq" id="WP_206568101.1">
    <property type="nucleotide sequence ID" value="NZ_JAFKCW010000001.1"/>
</dbReference>
<dbReference type="EMBL" id="JAFKCW010000001">
    <property type="protein sequence ID" value="MBN7800142.1"/>
    <property type="molecule type" value="Genomic_DNA"/>
</dbReference>
<accession>A0ABS3BLF8</accession>
<protein>
    <submittedName>
        <fullName evidence="1">Uncharacterized protein</fullName>
    </submittedName>
</protein>
<evidence type="ECO:0000313" key="2">
    <source>
        <dbReference type="Proteomes" id="UP000664698"/>
    </source>
</evidence>
<dbReference type="Proteomes" id="UP000664698">
    <property type="component" value="Unassembled WGS sequence"/>
</dbReference>
<organism evidence="1 2">
    <name type="scientific">Algoriphagus aestuariicola</name>
    <dbReference type="NCBI Taxonomy" id="1852016"/>
    <lineage>
        <taxon>Bacteria</taxon>
        <taxon>Pseudomonadati</taxon>
        <taxon>Bacteroidota</taxon>
        <taxon>Cytophagia</taxon>
        <taxon>Cytophagales</taxon>
        <taxon>Cyclobacteriaceae</taxon>
        <taxon>Algoriphagus</taxon>
    </lineage>
</organism>
<comment type="caution">
    <text evidence="1">The sequence shown here is derived from an EMBL/GenBank/DDBJ whole genome shotgun (WGS) entry which is preliminary data.</text>
</comment>
<gene>
    <name evidence="1" type="ORF">J0A67_04675</name>
</gene>
<reference evidence="1 2" key="1">
    <citation type="submission" date="2021-03" db="EMBL/GenBank/DDBJ databases">
        <title>novel species isolated from a fishpond in China.</title>
        <authorList>
            <person name="Lu H."/>
            <person name="Cai Z."/>
        </authorList>
    </citation>
    <scope>NUCLEOTIDE SEQUENCE [LARGE SCALE GENOMIC DNA]</scope>
    <source>
        <strain evidence="1 2">JCM 31546</strain>
    </source>
</reference>
<name>A0ABS3BLF8_9BACT</name>